<dbReference type="EMBL" id="LFMY01000002">
    <property type="protein sequence ID" value="OKL63268.1"/>
    <property type="molecule type" value="Genomic_DNA"/>
</dbReference>
<sequence>MESLADTQWDVTISGTGLAQSLLALALSRSGKKVLHVDKNSYYGGPAAAFSIQEAQEWVDSLQKEPGREPFEDVSIYSPADAADGGKKLSSSRAYSLSLSPQLVYTRSKLLPTLVSSKVYRQLEFQAIGSWWIYGNSPAAAEDGSPANDQLRRVPSSREDIFADDKISMKAKRMLIRFLRTINQPQQTGEDLEQPHTVEEDDSDMPLSEYLNAKFNAPPELHDAIHSLSLCQQAPHQTRANVALPRIRRHLGSLGVFGPGFASLLAKWGGGAEIVQVGCRALAVGGGVYVLGQGVQSIDTSKAEDESCYLLTLSSGERIRSKYVVGSLWDLPAEAGHPPIATDKVSRSISLISSPLQSLFPVTAEGGPVPAGAVVLVPSETLSSVTADVAPIYLLVHSSETGECPDGQCVIYGNVSIPGKEGQHILEIAIEYLLASLTNANDKPTVLWSLRFTQVGVLETSGSPTGICKSTKSDDILFFSPSSLDLAFDDRIVEGVREGWKAILGEEAHDDMFMNFEDREAYDDD</sequence>
<reference evidence="3 4" key="1">
    <citation type="submission" date="2015-06" db="EMBL/GenBank/DDBJ databases">
        <title>Talaromyces atroroseus IBT 11181 draft genome.</title>
        <authorList>
            <person name="Rasmussen K.B."/>
            <person name="Rasmussen S."/>
            <person name="Petersen B."/>
            <person name="Sicheritz-Ponten T."/>
            <person name="Mortensen U.H."/>
            <person name="Thrane U."/>
        </authorList>
    </citation>
    <scope>NUCLEOTIDE SEQUENCE [LARGE SCALE GENOMIC DNA]</scope>
    <source>
        <strain evidence="3 4">IBT 11181</strain>
    </source>
</reference>
<dbReference type="RefSeq" id="XP_020123389.1">
    <property type="nucleotide sequence ID" value="XM_020261126.1"/>
</dbReference>
<dbReference type="SUPFAM" id="SSF51905">
    <property type="entry name" value="FAD/NAD(P)-binding domain"/>
    <property type="match status" value="1"/>
</dbReference>
<comment type="caution">
    <text evidence="3">The sequence shown here is derived from an EMBL/GenBank/DDBJ whole genome shotgun (WGS) entry which is preliminary data.</text>
</comment>
<dbReference type="Pfam" id="PF00996">
    <property type="entry name" value="GDI"/>
    <property type="match status" value="1"/>
</dbReference>
<dbReference type="GO" id="GO:0016192">
    <property type="term" value="P:vesicle-mediated transport"/>
    <property type="evidence" value="ECO:0007669"/>
    <property type="project" value="TreeGrafter"/>
</dbReference>
<dbReference type="InterPro" id="IPR017230">
    <property type="entry name" value="Mrs6"/>
</dbReference>
<dbReference type="STRING" id="1441469.A0A1Q5QBS1"/>
<dbReference type="OrthoDB" id="1923006at2759"/>
<dbReference type="GO" id="GO:0005092">
    <property type="term" value="F:GDP-dissociation inhibitor activity"/>
    <property type="evidence" value="ECO:0007669"/>
    <property type="project" value="UniProtKB-UniRule"/>
</dbReference>
<dbReference type="PANTHER" id="PTHR11787">
    <property type="entry name" value="RAB GDP-DISSOCIATION INHIBITOR"/>
    <property type="match status" value="1"/>
</dbReference>
<dbReference type="Proteomes" id="UP000214365">
    <property type="component" value="Unassembled WGS sequence"/>
</dbReference>
<protein>
    <recommendedName>
        <fullName evidence="2">Rab proteins geranylgeranyltransferase</fullName>
    </recommendedName>
</protein>
<dbReference type="AlphaFoldDB" id="A0A1Q5QBS1"/>
<keyword evidence="4" id="KW-1185">Reference proteome</keyword>
<dbReference type="InterPro" id="IPR036188">
    <property type="entry name" value="FAD/NAD-bd_sf"/>
</dbReference>
<evidence type="ECO:0000256" key="2">
    <source>
        <dbReference type="PIRNR" id="PIRNR037514"/>
    </source>
</evidence>
<organism evidence="3 4">
    <name type="scientific">Talaromyces atroroseus</name>
    <dbReference type="NCBI Taxonomy" id="1441469"/>
    <lineage>
        <taxon>Eukaryota</taxon>
        <taxon>Fungi</taxon>
        <taxon>Dikarya</taxon>
        <taxon>Ascomycota</taxon>
        <taxon>Pezizomycotina</taxon>
        <taxon>Eurotiomycetes</taxon>
        <taxon>Eurotiomycetidae</taxon>
        <taxon>Eurotiales</taxon>
        <taxon>Trichocomaceae</taxon>
        <taxon>Talaromyces</taxon>
        <taxon>Talaromyces sect. Trachyspermi</taxon>
    </lineage>
</organism>
<dbReference type="PIRSF" id="PIRSF037514">
    <property type="entry name" value="Rab_ger_ger_transf_A_fun"/>
    <property type="match status" value="1"/>
</dbReference>
<dbReference type="GeneID" id="31001214"/>
<proteinExistence type="inferred from homology"/>
<accession>A0A1Q5QBS1</accession>
<dbReference type="GO" id="GO:0007264">
    <property type="term" value="P:small GTPase-mediated signal transduction"/>
    <property type="evidence" value="ECO:0007669"/>
    <property type="project" value="UniProtKB-UniRule"/>
</dbReference>
<dbReference type="Gene3D" id="3.50.50.60">
    <property type="entry name" value="FAD/NAD(P)-binding domain"/>
    <property type="match status" value="1"/>
</dbReference>
<name>A0A1Q5QBS1_TALAT</name>
<comment type="similarity">
    <text evidence="1 2">Belongs to the Rab GDI family.</text>
</comment>
<dbReference type="PRINTS" id="PR00891">
    <property type="entry name" value="RABGDIREP"/>
</dbReference>
<dbReference type="InterPro" id="IPR018203">
    <property type="entry name" value="GDP_dissociation_inhibitor"/>
</dbReference>
<dbReference type="SUPFAM" id="SSF54373">
    <property type="entry name" value="FAD-linked reductases, C-terminal domain"/>
    <property type="match status" value="1"/>
</dbReference>
<evidence type="ECO:0000313" key="4">
    <source>
        <dbReference type="Proteomes" id="UP000214365"/>
    </source>
</evidence>
<dbReference type="Gene3D" id="3.30.519.10">
    <property type="entry name" value="Guanine Nucleotide Dissociation Inhibitor, domain 2"/>
    <property type="match status" value="1"/>
</dbReference>
<dbReference type="PANTHER" id="PTHR11787:SF4">
    <property type="entry name" value="CHM, RAB ESCORT PROTEIN 1"/>
    <property type="match status" value="1"/>
</dbReference>
<dbReference type="Gene3D" id="1.10.405.10">
    <property type="entry name" value="Guanine Nucleotide Dissociation Inhibitor, domain 1"/>
    <property type="match status" value="1"/>
</dbReference>
<evidence type="ECO:0000256" key="1">
    <source>
        <dbReference type="ARBA" id="ARBA00005593"/>
    </source>
</evidence>
<dbReference type="GO" id="GO:0005829">
    <property type="term" value="C:cytosol"/>
    <property type="evidence" value="ECO:0007669"/>
    <property type="project" value="TreeGrafter"/>
</dbReference>
<evidence type="ECO:0000313" key="3">
    <source>
        <dbReference type="EMBL" id="OKL63268.1"/>
    </source>
</evidence>
<dbReference type="GO" id="GO:0005968">
    <property type="term" value="C:Rab-protein geranylgeranyltransferase complex"/>
    <property type="evidence" value="ECO:0007669"/>
    <property type="project" value="TreeGrafter"/>
</dbReference>
<gene>
    <name evidence="3" type="ORF">UA08_01459</name>
</gene>
<dbReference type="GO" id="GO:0005634">
    <property type="term" value="C:nucleus"/>
    <property type="evidence" value="ECO:0007669"/>
    <property type="project" value="TreeGrafter"/>
</dbReference>